<comment type="caution">
    <text evidence="3">The sequence shown here is derived from an EMBL/GenBank/DDBJ whole genome shotgun (WGS) entry which is preliminary data.</text>
</comment>
<keyword evidence="2" id="KW-1133">Transmembrane helix</keyword>
<reference evidence="3 4" key="1">
    <citation type="submission" date="2019-08" db="EMBL/GenBank/DDBJ databases">
        <title>Genome sequence of Gelidibacter salicanalis IC162T.</title>
        <authorList>
            <person name="Bowman J.P."/>
        </authorList>
    </citation>
    <scope>NUCLEOTIDE SEQUENCE [LARGE SCALE GENOMIC DNA]</scope>
    <source>
        <strain evidence="3 4">IC162</strain>
    </source>
</reference>
<organism evidence="3 4">
    <name type="scientific">Gelidibacter salicanalis</name>
    <dbReference type="NCBI Taxonomy" id="291193"/>
    <lineage>
        <taxon>Bacteria</taxon>
        <taxon>Pseudomonadati</taxon>
        <taxon>Bacteroidota</taxon>
        <taxon>Flavobacteriia</taxon>
        <taxon>Flavobacteriales</taxon>
        <taxon>Flavobacteriaceae</taxon>
        <taxon>Gelidibacter</taxon>
    </lineage>
</organism>
<keyword evidence="4" id="KW-1185">Reference proteome</keyword>
<sequence>MQVESLLTMEQNDKSDSSPYRVPLKPIDEASAHQSVASDDVTGSTPKVGDMTFAERWKTSRFWLVRATYHVGFSIWAVVIGIGAVIAWIIAMLFI</sequence>
<protein>
    <submittedName>
        <fullName evidence="3">Uncharacterized protein</fullName>
    </submittedName>
</protein>
<evidence type="ECO:0000313" key="4">
    <source>
        <dbReference type="Proteomes" id="UP000321734"/>
    </source>
</evidence>
<dbReference type="Proteomes" id="UP000321734">
    <property type="component" value="Unassembled WGS sequence"/>
</dbReference>
<accession>A0A5C7APN4</accession>
<feature type="region of interest" description="Disordered" evidence="1">
    <location>
        <begin position="1"/>
        <end position="21"/>
    </location>
</feature>
<name>A0A5C7APN4_9FLAO</name>
<feature type="transmembrane region" description="Helical" evidence="2">
    <location>
        <begin position="73"/>
        <end position="94"/>
    </location>
</feature>
<proteinExistence type="predicted"/>
<dbReference type="EMBL" id="VORX01000001">
    <property type="protein sequence ID" value="TXE10730.1"/>
    <property type="molecule type" value="Genomic_DNA"/>
</dbReference>
<keyword evidence="2" id="KW-0472">Membrane</keyword>
<dbReference type="RefSeq" id="WP_146889274.1">
    <property type="nucleotide sequence ID" value="NZ_VORX01000001.1"/>
</dbReference>
<evidence type="ECO:0000313" key="3">
    <source>
        <dbReference type="EMBL" id="TXE10730.1"/>
    </source>
</evidence>
<evidence type="ECO:0000256" key="2">
    <source>
        <dbReference type="SAM" id="Phobius"/>
    </source>
</evidence>
<keyword evidence="2" id="KW-0812">Transmembrane</keyword>
<dbReference type="AlphaFoldDB" id="A0A5C7APN4"/>
<evidence type="ECO:0000256" key="1">
    <source>
        <dbReference type="SAM" id="MobiDB-lite"/>
    </source>
</evidence>
<gene>
    <name evidence="3" type="ORF">ES711_02140</name>
</gene>